<gene>
    <name evidence="1" type="ORF">C8N47_12043</name>
</gene>
<comment type="caution">
    <text evidence="1">The sequence shown here is derived from an EMBL/GenBank/DDBJ whole genome shotgun (WGS) entry which is preliminary data.</text>
</comment>
<reference evidence="1 2" key="1">
    <citation type="submission" date="2018-04" db="EMBL/GenBank/DDBJ databases">
        <title>Genomic Encyclopedia of Archaeal and Bacterial Type Strains, Phase II (KMG-II): from individual species to whole genera.</title>
        <authorList>
            <person name="Goeker M."/>
        </authorList>
    </citation>
    <scope>NUCLEOTIDE SEQUENCE [LARGE SCALE GENOMIC DNA]</scope>
    <source>
        <strain evidence="1 2">DSM 28823</strain>
    </source>
</reference>
<sequence length="165" mass="19129">MIETGRFKPCECVRRHEPNKLCDGALTLQEKGKKVTLSLKQGEQGKALVIDGCICADKSKKCDGVFLYKRGPKKWIALVELKGSHLDDAFGQLDQMRNRDEYNELIDLFRNGENYPIKRAFFVISNHIFSKPEIQKLENAFQFRLTKVLHSEATRRIPDLRDYLR</sequence>
<accession>A0A2T5BYG4</accession>
<keyword evidence="2" id="KW-1185">Reference proteome</keyword>
<name>A0A2T5BYG4_9BACT</name>
<dbReference type="AlphaFoldDB" id="A0A2T5BYG4"/>
<evidence type="ECO:0000313" key="2">
    <source>
        <dbReference type="Proteomes" id="UP000243525"/>
    </source>
</evidence>
<dbReference type="RefSeq" id="WP_107823452.1">
    <property type="nucleotide sequence ID" value="NZ_OY782574.1"/>
</dbReference>
<protein>
    <submittedName>
        <fullName evidence="1">Uncharacterized protein</fullName>
    </submittedName>
</protein>
<proteinExistence type="predicted"/>
<dbReference type="EMBL" id="QAAD01000020">
    <property type="protein sequence ID" value="PTN07258.1"/>
    <property type="molecule type" value="Genomic_DNA"/>
</dbReference>
<dbReference type="OrthoDB" id="6159422at2"/>
<evidence type="ECO:0000313" key="1">
    <source>
        <dbReference type="EMBL" id="PTN07258.1"/>
    </source>
</evidence>
<dbReference type="Proteomes" id="UP000243525">
    <property type="component" value="Unassembled WGS sequence"/>
</dbReference>
<organism evidence="1 2">
    <name type="scientific">Mangrovibacterium marinum</name>
    <dbReference type="NCBI Taxonomy" id="1639118"/>
    <lineage>
        <taxon>Bacteria</taxon>
        <taxon>Pseudomonadati</taxon>
        <taxon>Bacteroidota</taxon>
        <taxon>Bacteroidia</taxon>
        <taxon>Marinilabiliales</taxon>
        <taxon>Prolixibacteraceae</taxon>
        <taxon>Mangrovibacterium</taxon>
    </lineage>
</organism>